<keyword evidence="5" id="KW-1185">Reference proteome</keyword>
<comment type="caution">
    <text evidence="2">The sequence shown here is derived from an EMBL/GenBank/DDBJ whole genome shotgun (WGS) entry which is preliminary data.</text>
</comment>
<evidence type="ECO:0000313" key="4">
    <source>
        <dbReference type="Proteomes" id="UP000321960"/>
    </source>
</evidence>
<reference evidence="3" key="4">
    <citation type="submission" date="2023-01" db="EMBL/GenBank/DDBJ databases">
        <title>Draft genome sequence of Methylobacterium oxalidis strain NBRC 107715.</title>
        <authorList>
            <person name="Sun Q."/>
            <person name="Mori K."/>
        </authorList>
    </citation>
    <scope>NUCLEOTIDE SEQUENCE</scope>
    <source>
        <strain evidence="3">NBRC 107715</strain>
    </source>
</reference>
<dbReference type="Proteomes" id="UP000321960">
    <property type="component" value="Unassembled WGS sequence"/>
</dbReference>
<evidence type="ECO:0000313" key="5">
    <source>
        <dbReference type="Proteomes" id="UP001156856"/>
    </source>
</evidence>
<dbReference type="AlphaFoldDB" id="A0A512J816"/>
<gene>
    <name evidence="3" type="ORF">GCM10007888_26830</name>
    <name evidence="2" type="ORF">MOX02_40900</name>
</gene>
<reference evidence="3" key="1">
    <citation type="journal article" date="2014" name="Int. J. Syst. Evol. Microbiol.">
        <title>Complete genome of a new Firmicutes species belonging to the dominant human colonic microbiota ('Ruminococcus bicirculans') reveals two chromosomes and a selective capacity to utilize plant glucans.</title>
        <authorList>
            <consortium name="NISC Comparative Sequencing Program"/>
            <person name="Wegmann U."/>
            <person name="Louis P."/>
            <person name="Goesmann A."/>
            <person name="Henrissat B."/>
            <person name="Duncan S.H."/>
            <person name="Flint H.J."/>
        </authorList>
    </citation>
    <scope>NUCLEOTIDE SEQUENCE</scope>
    <source>
        <strain evidence="3">NBRC 107715</strain>
    </source>
</reference>
<proteinExistence type="predicted"/>
<name>A0A512J816_9HYPH</name>
<dbReference type="EMBL" id="BJZU01000089">
    <property type="protein sequence ID" value="GEP06052.1"/>
    <property type="molecule type" value="Genomic_DNA"/>
</dbReference>
<feature type="compositionally biased region" description="Pro residues" evidence="1">
    <location>
        <begin position="74"/>
        <end position="85"/>
    </location>
</feature>
<evidence type="ECO:0000313" key="3">
    <source>
        <dbReference type="EMBL" id="GLS64302.1"/>
    </source>
</evidence>
<organism evidence="2 4">
    <name type="scientific">Methylobacterium oxalidis</name>
    <dbReference type="NCBI Taxonomy" id="944322"/>
    <lineage>
        <taxon>Bacteria</taxon>
        <taxon>Pseudomonadati</taxon>
        <taxon>Pseudomonadota</taxon>
        <taxon>Alphaproteobacteria</taxon>
        <taxon>Hyphomicrobiales</taxon>
        <taxon>Methylobacteriaceae</taxon>
        <taxon>Methylobacterium</taxon>
    </lineage>
</organism>
<dbReference type="Proteomes" id="UP001156856">
    <property type="component" value="Unassembled WGS sequence"/>
</dbReference>
<sequence length="85" mass="8804">MRPSFRRDPASEREGVVLVNAGVTEPAMSPVTHLAVAGLLALAVAACSTAPAAPDLTPPPRRPVDAKTQLEYGNPPPPPPPGARY</sequence>
<evidence type="ECO:0008006" key="6">
    <source>
        <dbReference type="Google" id="ProtNLM"/>
    </source>
</evidence>
<accession>A0A512J816</accession>
<evidence type="ECO:0000313" key="2">
    <source>
        <dbReference type="EMBL" id="GEP06052.1"/>
    </source>
</evidence>
<dbReference type="EMBL" id="BSPK01000035">
    <property type="protein sequence ID" value="GLS64302.1"/>
    <property type="molecule type" value="Genomic_DNA"/>
</dbReference>
<reference evidence="5" key="2">
    <citation type="journal article" date="2019" name="Int. J. Syst. Evol. Microbiol.">
        <title>The Global Catalogue of Microorganisms (GCM) 10K type strain sequencing project: providing services to taxonomists for standard genome sequencing and annotation.</title>
        <authorList>
            <consortium name="The Broad Institute Genomics Platform"/>
            <consortium name="The Broad Institute Genome Sequencing Center for Infectious Disease"/>
            <person name="Wu L."/>
            <person name="Ma J."/>
        </authorList>
    </citation>
    <scope>NUCLEOTIDE SEQUENCE [LARGE SCALE GENOMIC DNA]</scope>
    <source>
        <strain evidence="5">NBRC 107715</strain>
    </source>
</reference>
<protein>
    <recommendedName>
        <fullName evidence="6">Lipoprotein</fullName>
    </recommendedName>
</protein>
<evidence type="ECO:0000256" key="1">
    <source>
        <dbReference type="SAM" id="MobiDB-lite"/>
    </source>
</evidence>
<reference evidence="2 4" key="3">
    <citation type="submission" date="2019-07" db="EMBL/GenBank/DDBJ databases">
        <title>Whole genome shotgun sequence of Methylobacterium oxalidis NBRC 107715.</title>
        <authorList>
            <person name="Hosoyama A."/>
            <person name="Uohara A."/>
            <person name="Ohji S."/>
            <person name="Ichikawa N."/>
        </authorList>
    </citation>
    <scope>NUCLEOTIDE SEQUENCE [LARGE SCALE GENOMIC DNA]</scope>
    <source>
        <strain evidence="2 4">NBRC 107715</strain>
    </source>
</reference>
<feature type="region of interest" description="Disordered" evidence="1">
    <location>
        <begin position="50"/>
        <end position="85"/>
    </location>
</feature>